<organism evidence="2 3">
    <name type="scientific">Aequorivita iocasae</name>
    <dbReference type="NCBI Taxonomy" id="2803865"/>
    <lineage>
        <taxon>Bacteria</taxon>
        <taxon>Pseudomonadati</taxon>
        <taxon>Bacteroidota</taxon>
        <taxon>Flavobacteriia</taxon>
        <taxon>Flavobacteriales</taxon>
        <taxon>Flavobacteriaceae</taxon>
        <taxon>Aequorivita</taxon>
    </lineage>
</organism>
<evidence type="ECO:0000313" key="2">
    <source>
        <dbReference type="EMBL" id="QQX75976.1"/>
    </source>
</evidence>
<dbReference type="EMBL" id="CP068439">
    <property type="protein sequence ID" value="QQX75976.1"/>
    <property type="molecule type" value="Genomic_DNA"/>
</dbReference>
<keyword evidence="1" id="KW-0472">Membrane</keyword>
<keyword evidence="1" id="KW-1133">Transmembrane helix</keyword>
<name>A0ABX7DQT4_9FLAO</name>
<accession>A0ABX7DQT4</accession>
<protein>
    <submittedName>
        <fullName evidence="2">Uncharacterized protein</fullName>
    </submittedName>
</protein>
<dbReference type="RefSeq" id="WP_202335787.1">
    <property type="nucleotide sequence ID" value="NZ_CP068439.1"/>
</dbReference>
<gene>
    <name evidence="2" type="ORF">JK629_11610</name>
</gene>
<feature type="transmembrane region" description="Helical" evidence="1">
    <location>
        <begin position="20"/>
        <end position="43"/>
    </location>
</feature>
<dbReference type="Proteomes" id="UP000629420">
    <property type="component" value="Chromosome"/>
</dbReference>
<evidence type="ECO:0000313" key="3">
    <source>
        <dbReference type="Proteomes" id="UP000629420"/>
    </source>
</evidence>
<proteinExistence type="predicted"/>
<keyword evidence="1" id="KW-0812">Transmembrane</keyword>
<evidence type="ECO:0000256" key="1">
    <source>
        <dbReference type="SAM" id="Phobius"/>
    </source>
</evidence>
<reference evidence="2 3" key="1">
    <citation type="submission" date="2021-01" db="EMBL/GenBank/DDBJ databases">
        <title>Aequorivita sp. strain KX20305, a bacterium isolated from the sediment collected at a cold seep field in South China Sea.</title>
        <authorList>
            <person name="Zhang H."/>
            <person name="Li C."/>
        </authorList>
    </citation>
    <scope>NUCLEOTIDE SEQUENCE [LARGE SCALE GENOMIC DNA]</scope>
    <source>
        <strain evidence="2 3">KX20305</strain>
    </source>
</reference>
<keyword evidence="3" id="KW-1185">Reference proteome</keyword>
<feature type="transmembrane region" description="Helical" evidence="1">
    <location>
        <begin position="49"/>
        <end position="69"/>
    </location>
</feature>
<sequence>MENQTIIVKTQKSPGTAAILAFFFGPLGMLYATLTGAVIMFVITGLTFLFTFGFGLLITNPICAIWAYIKVKNDNESESRSLSNLKNKE</sequence>